<dbReference type="STRING" id="686832.A0A0C3C0Z7"/>
<reference evidence="2 3" key="1">
    <citation type="submission" date="2014-04" db="EMBL/GenBank/DDBJ databases">
        <authorList>
            <consortium name="DOE Joint Genome Institute"/>
            <person name="Kuo A."/>
            <person name="Gay G."/>
            <person name="Dore J."/>
            <person name="Kohler A."/>
            <person name="Nagy L.G."/>
            <person name="Floudas D."/>
            <person name="Copeland A."/>
            <person name="Barry K.W."/>
            <person name="Cichocki N."/>
            <person name="Veneault-Fourrey C."/>
            <person name="LaButti K."/>
            <person name="Lindquist E.A."/>
            <person name="Lipzen A."/>
            <person name="Lundell T."/>
            <person name="Morin E."/>
            <person name="Murat C."/>
            <person name="Sun H."/>
            <person name="Tunlid A."/>
            <person name="Henrissat B."/>
            <person name="Grigoriev I.V."/>
            <person name="Hibbett D.S."/>
            <person name="Martin F."/>
            <person name="Nordberg H.P."/>
            <person name="Cantor M.N."/>
            <person name="Hua S.X."/>
        </authorList>
    </citation>
    <scope>NUCLEOTIDE SEQUENCE [LARGE SCALE GENOMIC DNA]</scope>
    <source>
        <strain evidence="3">h7</strain>
    </source>
</reference>
<feature type="compositionally biased region" description="Polar residues" evidence="1">
    <location>
        <begin position="240"/>
        <end position="254"/>
    </location>
</feature>
<feature type="compositionally biased region" description="Basic and acidic residues" evidence="1">
    <location>
        <begin position="411"/>
        <end position="422"/>
    </location>
</feature>
<feature type="compositionally biased region" description="Basic and acidic residues" evidence="1">
    <location>
        <begin position="56"/>
        <end position="69"/>
    </location>
</feature>
<feature type="compositionally biased region" description="Low complexity" evidence="1">
    <location>
        <begin position="147"/>
        <end position="157"/>
    </location>
</feature>
<evidence type="ECO:0000256" key="1">
    <source>
        <dbReference type="SAM" id="MobiDB-lite"/>
    </source>
</evidence>
<dbReference type="EMBL" id="KN831777">
    <property type="protein sequence ID" value="KIM42560.1"/>
    <property type="molecule type" value="Genomic_DNA"/>
</dbReference>
<protein>
    <submittedName>
        <fullName evidence="2">Uncharacterized protein</fullName>
    </submittedName>
</protein>
<feature type="region of interest" description="Disordered" evidence="1">
    <location>
        <begin position="19"/>
        <end position="108"/>
    </location>
</feature>
<organism evidence="2 3">
    <name type="scientific">Hebeloma cylindrosporum</name>
    <dbReference type="NCBI Taxonomy" id="76867"/>
    <lineage>
        <taxon>Eukaryota</taxon>
        <taxon>Fungi</taxon>
        <taxon>Dikarya</taxon>
        <taxon>Basidiomycota</taxon>
        <taxon>Agaricomycotina</taxon>
        <taxon>Agaricomycetes</taxon>
        <taxon>Agaricomycetidae</taxon>
        <taxon>Agaricales</taxon>
        <taxon>Agaricineae</taxon>
        <taxon>Hymenogastraceae</taxon>
        <taxon>Hebeloma</taxon>
    </lineage>
</organism>
<reference evidence="3" key="2">
    <citation type="submission" date="2015-01" db="EMBL/GenBank/DDBJ databases">
        <title>Evolutionary Origins and Diversification of the Mycorrhizal Mutualists.</title>
        <authorList>
            <consortium name="DOE Joint Genome Institute"/>
            <consortium name="Mycorrhizal Genomics Consortium"/>
            <person name="Kohler A."/>
            <person name="Kuo A."/>
            <person name="Nagy L.G."/>
            <person name="Floudas D."/>
            <person name="Copeland A."/>
            <person name="Barry K.W."/>
            <person name="Cichocki N."/>
            <person name="Veneault-Fourrey C."/>
            <person name="LaButti K."/>
            <person name="Lindquist E.A."/>
            <person name="Lipzen A."/>
            <person name="Lundell T."/>
            <person name="Morin E."/>
            <person name="Murat C."/>
            <person name="Riley R."/>
            <person name="Ohm R."/>
            <person name="Sun H."/>
            <person name="Tunlid A."/>
            <person name="Henrissat B."/>
            <person name="Grigoriev I.V."/>
            <person name="Hibbett D.S."/>
            <person name="Martin F."/>
        </authorList>
    </citation>
    <scope>NUCLEOTIDE SEQUENCE [LARGE SCALE GENOMIC DNA]</scope>
    <source>
        <strain evidence="3">h7</strain>
    </source>
</reference>
<feature type="compositionally biased region" description="Pro residues" evidence="1">
    <location>
        <begin position="72"/>
        <end position="88"/>
    </location>
</feature>
<feature type="region of interest" description="Disordered" evidence="1">
    <location>
        <begin position="126"/>
        <end position="168"/>
    </location>
</feature>
<name>A0A0C3C0Z7_HEBCY</name>
<gene>
    <name evidence="2" type="ORF">M413DRAFT_119911</name>
</gene>
<feature type="compositionally biased region" description="Acidic residues" evidence="1">
    <location>
        <begin position="377"/>
        <end position="394"/>
    </location>
</feature>
<accession>A0A0C3C0Z7</accession>
<feature type="compositionally biased region" description="Acidic residues" evidence="1">
    <location>
        <begin position="351"/>
        <end position="360"/>
    </location>
</feature>
<feature type="compositionally biased region" description="Low complexity" evidence="1">
    <location>
        <begin position="89"/>
        <end position="99"/>
    </location>
</feature>
<dbReference type="OrthoDB" id="2162994at2759"/>
<feature type="compositionally biased region" description="Low complexity" evidence="1">
    <location>
        <begin position="361"/>
        <end position="373"/>
    </location>
</feature>
<keyword evidence="3" id="KW-1185">Reference proteome</keyword>
<dbReference type="HOGENOM" id="CLU_694560_0_0_1"/>
<sequence length="422" mass="44352">MDVDEMIIKASSTADEVAAANNGGAYPPQYQQLQPQPPLGVQGSSSLISSPHRRARGLERDRERGDESPRPNTSPPVPPTNNPYPPSYPASQSAPASGSMRSVAGGGSGSQVLLTTHVFAPVVTGAPTKKTKFPNTPGVGSNPSLDTPQTPASTAVPPAVPFPPTNAQGQRICRQCGMVGRYKDGKCVEKWGPGPMGPGTVCDRCRKKMKRVERRGTLENQAQLTIHAVQQQQQHQPLPRTTSHAQLPLSQSSDRSIHRTDTVLAHHATMSSSSSSLRDSLRNASSRQATSSSVMKQHRQQQHQPTPPAIVSLRDDVEEEEEMEGDQLPTSNVGRGGTRSNGRKSSKDVVDPDAEAEAEAEILGAVDAAAAGGSADGDGDADGEEADAEAELLEAVDAAEANSTSSGGGSREAKAEDTDKTN</sequence>
<evidence type="ECO:0000313" key="2">
    <source>
        <dbReference type="EMBL" id="KIM42560.1"/>
    </source>
</evidence>
<evidence type="ECO:0000313" key="3">
    <source>
        <dbReference type="Proteomes" id="UP000053424"/>
    </source>
</evidence>
<proteinExistence type="predicted"/>
<feature type="compositionally biased region" description="Low complexity" evidence="1">
    <location>
        <begin position="228"/>
        <end position="239"/>
    </location>
</feature>
<dbReference type="Proteomes" id="UP000053424">
    <property type="component" value="Unassembled WGS sequence"/>
</dbReference>
<feature type="compositionally biased region" description="Low complexity" evidence="1">
    <location>
        <begin position="271"/>
        <end position="287"/>
    </location>
</feature>
<dbReference type="AlphaFoldDB" id="A0A0C3C0Z7"/>
<feature type="compositionally biased region" description="Acidic residues" evidence="1">
    <location>
        <begin position="316"/>
        <end position="325"/>
    </location>
</feature>
<feature type="region of interest" description="Disordered" evidence="1">
    <location>
        <begin position="228"/>
        <end position="422"/>
    </location>
</feature>